<accession>A0A2S8GN52</accession>
<dbReference type="EMBL" id="PUHZ01000012">
    <property type="protein sequence ID" value="PQO45873.1"/>
    <property type="molecule type" value="Genomic_DNA"/>
</dbReference>
<dbReference type="OrthoDB" id="250229at2"/>
<evidence type="ECO:0000313" key="2">
    <source>
        <dbReference type="Proteomes" id="UP000237819"/>
    </source>
</evidence>
<proteinExistence type="predicted"/>
<dbReference type="AlphaFoldDB" id="A0A2S8GN52"/>
<dbReference type="Proteomes" id="UP000237819">
    <property type="component" value="Unassembled WGS sequence"/>
</dbReference>
<reference evidence="1 2" key="1">
    <citation type="submission" date="2018-02" db="EMBL/GenBank/DDBJ databases">
        <title>Comparative genomes isolates from brazilian mangrove.</title>
        <authorList>
            <person name="Araujo J.E."/>
            <person name="Taketani R.G."/>
            <person name="Silva M.C.P."/>
            <person name="Loureco M.V."/>
            <person name="Andreote F.D."/>
        </authorList>
    </citation>
    <scope>NUCLEOTIDE SEQUENCE [LARGE SCALE GENOMIC DNA]</scope>
    <source>
        <strain evidence="1 2">Nap-Phe MGV</strain>
    </source>
</reference>
<protein>
    <submittedName>
        <fullName evidence="1">Uncharacterized protein</fullName>
    </submittedName>
</protein>
<evidence type="ECO:0000313" key="1">
    <source>
        <dbReference type="EMBL" id="PQO45873.1"/>
    </source>
</evidence>
<dbReference type="RefSeq" id="WP_105335573.1">
    <property type="nucleotide sequence ID" value="NZ_PUHZ01000012.1"/>
</dbReference>
<sequence>MISALRWLPFVNRGTREIPPFAVMAPATTAPGSYVKLGAVETSDDDARLSLAPVDPTHAALQDAAALFVNGPQAVPVRSRGSCVQGGILQALVRQDAADGVDHRAAIRPDVLVGASADSFGLMAGGTAFRFLGFEGCPTTAYRDPAAPEQRFRIGWVTPSYAAAKRFFKTEELRRQYVYPYAGAGLILESNRASLAGGATSPLLSSLLDFDYRVSDSAVDSSAAPDLAQAKWGTPPLPESVDGDTQTAIAAERKGALQLRCKTDGVYQIGFTASIKAVEAGIDVRGMTLGFLVERDQFDYGANRNADLAADESGVFLPAWQEGIYARPENWAQFEEIDSYFTSVSGTTIVAAKQGDRFHVVNAATGVVEIRYLNCWAYAIG</sequence>
<organism evidence="1 2">
    <name type="scientific">Blastopirellula marina</name>
    <dbReference type="NCBI Taxonomy" id="124"/>
    <lineage>
        <taxon>Bacteria</taxon>
        <taxon>Pseudomonadati</taxon>
        <taxon>Planctomycetota</taxon>
        <taxon>Planctomycetia</taxon>
        <taxon>Pirellulales</taxon>
        <taxon>Pirellulaceae</taxon>
        <taxon>Blastopirellula</taxon>
    </lineage>
</organism>
<name>A0A2S8GN52_9BACT</name>
<gene>
    <name evidence="1" type="ORF">C5Y93_11485</name>
</gene>
<comment type="caution">
    <text evidence="1">The sequence shown here is derived from an EMBL/GenBank/DDBJ whole genome shotgun (WGS) entry which is preliminary data.</text>
</comment>